<evidence type="ECO:0000313" key="3">
    <source>
        <dbReference type="Proteomes" id="UP001174934"/>
    </source>
</evidence>
<evidence type="ECO:0000256" key="1">
    <source>
        <dbReference type="SAM" id="MobiDB-lite"/>
    </source>
</evidence>
<proteinExistence type="predicted"/>
<feature type="region of interest" description="Disordered" evidence="1">
    <location>
        <begin position="125"/>
        <end position="147"/>
    </location>
</feature>
<accession>A0AA40CEH9</accession>
<keyword evidence="3" id="KW-1185">Reference proteome</keyword>
<sequence>MSCMFSRRMLRIRIETSVSASAIDMRRVSSCTRTPVKTDRAGRAGALSIFQPPVTTQVLPKYRPKSLILRRRPAASQHDVNASCHLVILLSSLNVSFARCCRCMPTVSPSRVVGWQLVEMQQTLRPHPSSCQQPPQNGGAKGAEEGTDTGQIWMCRRKGEEERKKEGGEGRWLDAFRKVQRQIIISTYQGVAVYWISPSQAVAAFGFAHISHTQQAGRQKSGRTDRPVASV</sequence>
<comment type="caution">
    <text evidence="2">The sequence shown here is derived from an EMBL/GenBank/DDBJ whole genome shotgun (WGS) entry which is preliminary data.</text>
</comment>
<reference evidence="2" key="1">
    <citation type="submission" date="2023-06" db="EMBL/GenBank/DDBJ databases">
        <title>Genome-scale phylogeny and comparative genomics of the fungal order Sordariales.</title>
        <authorList>
            <consortium name="Lawrence Berkeley National Laboratory"/>
            <person name="Hensen N."/>
            <person name="Bonometti L."/>
            <person name="Westerberg I."/>
            <person name="Brannstrom I.O."/>
            <person name="Guillou S."/>
            <person name="Cros-Aarteil S."/>
            <person name="Calhoun S."/>
            <person name="Haridas S."/>
            <person name="Kuo A."/>
            <person name="Mondo S."/>
            <person name="Pangilinan J."/>
            <person name="Riley R."/>
            <person name="LaButti K."/>
            <person name="Andreopoulos B."/>
            <person name="Lipzen A."/>
            <person name="Chen C."/>
            <person name="Yanf M."/>
            <person name="Daum C."/>
            <person name="Ng V."/>
            <person name="Clum A."/>
            <person name="Steindorff A."/>
            <person name="Ohm R."/>
            <person name="Martin F."/>
            <person name="Silar P."/>
            <person name="Natvig D."/>
            <person name="Lalanne C."/>
            <person name="Gautier V."/>
            <person name="Ament-velasquez S.L."/>
            <person name="Kruys A."/>
            <person name="Hutchinson M.I."/>
            <person name="Powell A.J."/>
            <person name="Barry K."/>
            <person name="Miller A.N."/>
            <person name="Grigoriev I.V."/>
            <person name="Debuchy R."/>
            <person name="Gladieux P."/>
            <person name="Thoren M.H."/>
            <person name="Johannesson H."/>
        </authorList>
    </citation>
    <scope>NUCLEOTIDE SEQUENCE</scope>
    <source>
        <strain evidence="2">SMH3391-2</strain>
    </source>
</reference>
<dbReference type="AlphaFoldDB" id="A0AA40CEH9"/>
<feature type="compositionally biased region" description="Polar residues" evidence="1">
    <location>
        <begin position="125"/>
        <end position="136"/>
    </location>
</feature>
<evidence type="ECO:0000313" key="2">
    <source>
        <dbReference type="EMBL" id="KAK0635330.1"/>
    </source>
</evidence>
<dbReference type="Proteomes" id="UP001174934">
    <property type="component" value="Unassembled WGS sequence"/>
</dbReference>
<organism evidence="2 3">
    <name type="scientific">Bombardia bombarda</name>
    <dbReference type="NCBI Taxonomy" id="252184"/>
    <lineage>
        <taxon>Eukaryota</taxon>
        <taxon>Fungi</taxon>
        <taxon>Dikarya</taxon>
        <taxon>Ascomycota</taxon>
        <taxon>Pezizomycotina</taxon>
        <taxon>Sordariomycetes</taxon>
        <taxon>Sordariomycetidae</taxon>
        <taxon>Sordariales</taxon>
        <taxon>Lasiosphaeriaceae</taxon>
        <taxon>Bombardia</taxon>
    </lineage>
</organism>
<gene>
    <name evidence="2" type="ORF">B0T17DRAFT_38443</name>
</gene>
<protein>
    <submittedName>
        <fullName evidence="2">Uncharacterized protein</fullName>
    </submittedName>
</protein>
<dbReference type="EMBL" id="JAULSR010000001">
    <property type="protein sequence ID" value="KAK0635330.1"/>
    <property type="molecule type" value="Genomic_DNA"/>
</dbReference>
<name>A0AA40CEH9_9PEZI</name>